<evidence type="ECO:0000256" key="7">
    <source>
        <dbReference type="ARBA" id="ARBA00022882"/>
    </source>
</evidence>
<evidence type="ECO:0000256" key="14">
    <source>
        <dbReference type="SAM" id="Phobius"/>
    </source>
</evidence>
<keyword evidence="3" id="KW-0109">Calcium transport</keyword>
<keyword evidence="8 14" id="KW-1133">Transmembrane helix</keyword>
<sequence length="937" mass="106345">MSKLTRKGAAAAAAATTTTTMDDDDDAEGERNSNSKVYIGKRKGSKNKMDKLYSSFKSNLTKKSTHSGGGGGGGENGTVEKEEENGEEDSVDPRDLGDGLRRVEFPSSAKASYPKFENVEKEFEAMYKELEKSRDDKRKETEKMEEKMRRMVSAVEKEEEDEEDEESAGKSLTDEEAYLRANSSSLRLHNRMFRITLYSSFQQMVTIAVVLYALLETADNWEGNSSTEKKGGTSWEVIQALHYIVSLIFFFEAGVKIMGAGPTAVSEKTGKETLVKWKPLDYFVNWENAVDFTILFFMSLNYISTWANTTLGDLTYDHIRVIRLFRLNRCVRYFRRNPEFKIILDGIGSGIASMGWVFVMLMIVMYIYAVLGTSLFYGLDPKNFRSLPYALNSGMGIATGSSWDEFLYATWYGCEHYGYPSPNDVDCPYRLNADGTKTYAKGNGVLSAIYVISMAFLVGNIMMSLFIGIITERMDQAYEAKETLKRKRIVNALRKTKGAIWESREKMNETLPEAAYTEVMDMMNLLSGSAQTQSMHEREAATENTWFQDLQVKLQKITQNDFFEYFVMGVIVFSAILSGYSTQFLDYSNPDASPPEWTEILERIFIFTFMIEFLIKIIGLWDKERTYYTGEDAKWNMFDAATTLVGFFGMVFEDSGLGGGSIAGFSRIVRLLRLARLFRFFKVIPQLNLIAKSLVLGVKSLKYVGTLMCFIFYTWAIAGVMLFSDNDPFFMRTLPVAFYHLFRVSQLESWANIVQINLEGCDKNRWGVNDGGAAYVGLQSNSGIHADRVYECDRPKAQPFVGSLYFYSFVVMCGMVIISVFIGVIVNGMHAATAESKIEFEREKRKEIISEHYELPASKLESIRRVWKRINWAKAKTIKIHQVEKLMEQLGVGYVPGYLHKVVSYWKPPPEGNPSAKVNEIDYPDFILIVCLLERAA</sequence>
<dbReference type="GO" id="GO:0005891">
    <property type="term" value="C:voltage-gated calcium channel complex"/>
    <property type="evidence" value="ECO:0007669"/>
    <property type="project" value="TreeGrafter"/>
</dbReference>
<dbReference type="Proteomes" id="UP000198341">
    <property type="component" value="Chromosome 13"/>
</dbReference>
<evidence type="ECO:0000256" key="6">
    <source>
        <dbReference type="ARBA" id="ARBA00022837"/>
    </source>
</evidence>
<dbReference type="OrthoDB" id="416585at2759"/>
<gene>
    <name evidence="16" type="ordered locus">Bathy13g02530</name>
</gene>
<feature type="transmembrane region" description="Helical" evidence="14">
    <location>
        <begin position="235"/>
        <end position="255"/>
    </location>
</feature>
<feature type="transmembrane region" description="Helical" evidence="14">
    <location>
        <begin position="562"/>
        <end position="580"/>
    </location>
</feature>
<feature type="transmembrane region" description="Helical" evidence="14">
    <location>
        <begin position="804"/>
        <end position="826"/>
    </location>
</feature>
<evidence type="ECO:0000256" key="11">
    <source>
        <dbReference type="ARBA" id="ARBA00023180"/>
    </source>
</evidence>
<dbReference type="Pfam" id="PF00520">
    <property type="entry name" value="Ion_trans"/>
    <property type="match status" value="2"/>
</dbReference>
<evidence type="ECO:0000313" key="17">
    <source>
        <dbReference type="Proteomes" id="UP000198341"/>
    </source>
</evidence>
<reference evidence="16 17" key="1">
    <citation type="submission" date="2011-10" db="EMBL/GenBank/DDBJ databases">
        <authorList>
            <person name="Genoscope - CEA"/>
        </authorList>
    </citation>
    <scope>NUCLEOTIDE SEQUENCE [LARGE SCALE GENOMIC DNA]</scope>
    <source>
        <strain evidence="16 17">RCC 1105</strain>
    </source>
</reference>
<feature type="compositionally biased region" description="Low complexity" evidence="13">
    <location>
        <begin position="9"/>
        <end position="20"/>
    </location>
</feature>
<feature type="region of interest" description="Disordered" evidence="13">
    <location>
        <begin position="152"/>
        <end position="176"/>
    </location>
</feature>
<dbReference type="GO" id="GO:0098703">
    <property type="term" value="P:calcium ion import across plasma membrane"/>
    <property type="evidence" value="ECO:0007669"/>
    <property type="project" value="TreeGrafter"/>
</dbReference>
<dbReference type="InterPro" id="IPR027359">
    <property type="entry name" value="Volt_channel_dom_sf"/>
</dbReference>
<evidence type="ECO:0000256" key="5">
    <source>
        <dbReference type="ARBA" id="ARBA00022692"/>
    </source>
</evidence>
<dbReference type="AlphaFoldDB" id="K8EMP5"/>
<feature type="compositionally biased region" description="Basic and acidic residues" evidence="13">
    <location>
        <begin position="91"/>
        <end position="104"/>
    </location>
</feature>
<feature type="domain" description="Ion transport" evidence="15">
    <location>
        <begin position="199"/>
        <end position="481"/>
    </location>
</feature>
<evidence type="ECO:0000256" key="8">
    <source>
        <dbReference type="ARBA" id="ARBA00022989"/>
    </source>
</evidence>
<keyword evidence="10 14" id="KW-0472">Membrane</keyword>
<dbReference type="SUPFAM" id="SSF81324">
    <property type="entry name" value="Voltage-gated potassium channels"/>
    <property type="match status" value="2"/>
</dbReference>
<evidence type="ECO:0000259" key="15">
    <source>
        <dbReference type="Pfam" id="PF00520"/>
    </source>
</evidence>
<dbReference type="InterPro" id="IPR050599">
    <property type="entry name" value="VDCC_alpha-1_subunit"/>
</dbReference>
<keyword evidence="17" id="KW-1185">Reference proteome</keyword>
<evidence type="ECO:0000256" key="3">
    <source>
        <dbReference type="ARBA" id="ARBA00022568"/>
    </source>
</evidence>
<feature type="compositionally biased region" description="Acidic residues" evidence="13">
    <location>
        <begin position="157"/>
        <end position="166"/>
    </location>
</feature>
<evidence type="ECO:0000256" key="13">
    <source>
        <dbReference type="SAM" id="MobiDB-lite"/>
    </source>
</evidence>
<evidence type="ECO:0000256" key="12">
    <source>
        <dbReference type="ARBA" id="ARBA00023303"/>
    </source>
</evidence>
<feature type="transmembrane region" description="Helical" evidence="14">
    <location>
        <begin position="342"/>
        <end position="369"/>
    </location>
</feature>
<feature type="transmembrane region" description="Helical" evidence="14">
    <location>
        <begin position="448"/>
        <end position="471"/>
    </location>
</feature>
<keyword evidence="2" id="KW-0813">Transport</keyword>
<dbReference type="RefSeq" id="XP_007509456.1">
    <property type="nucleotide sequence ID" value="XM_007509394.1"/>
</dbReference>
<evidence type="ECO:0000256" key="9">
    <source>
        <dbReference type="ARBA" id="ARBA00023065"/>
    </source>
</evidence>
<feature type="transmembrane region" description="Helical" evidence="14">
    <location>
        <begin position="703"/>
        <end position="723"/>
    </location>
</feature>
<keyword evidence="4" id="KW-0107">Calcium channel</keyword>
<dbReference type="PANTHER" id="PTHR45628:SF7">
    <property type="entry name" value="VOLTAGE-DEPENDENT CALCIUM CHANNEL TYPE A SUBUNIT ALPHA-1"/>
    <property type="match status" value="1"/>
</dbReference>
<evidence type="ECO:0000256" key="4">
    <source>
        <dbReference type="ARBA" id="ARBA00022673"/>
    </source>
</evidence>
<feature type="transmembrane region" description="Helical" evidence="14">
    <location>
        <begin position="600"/>
        <end position="621"/>
    </location>
</feature>
<feature type="region of interest" description="Disordered" evidence="13">
    <location>
        <begin position="1"/>
        <end position="105"/>
    </location>
</feature>
<keyword evidence="12" id="KW-0407">Ion channel</keyword>
<evidence type="ECO:0000256" key="2">
    <source>
        <dbReference type="ARBA" id="ARBA00022448"/>
    </source>
</evidence>
<dbReference type="PANTHER" id="PTHR45628">
    <property type="entry name" value="VOLTAGE-DEPENDENT CALCIUM CHANNEL TYPE A SUBUNIT ALPHA-1"/>
    <property type="match status" value="1"/>
</dbReference>
<dbReference type="KEGG" id="bpg:Bathy13g02530"/>
<feature type="domain" description="Ion transport" evidence="15">
    <location>
        <begin position="562"/>
        <end position="835"/>
    </location>
</feature>
<feature type="compositionally biased region" description="Acidic residues" evidence="13">
    <location>
        <begin position="81"/>
        <end position="90"/>
    </location>
</feature>
<dbReference type="GeneID" id="19012205"/>
<accession>K8EMP5</accession>
<dbReference type="GO" id="GO:0008331">
    <property type="term" value="F:high voltage-gated calcium channel activity"/>
    <property type="evidence" value="ECO:0007669"/>
    <property type="project" value="TreeGrafter"/>
</dbReference>
<feature type="compositionally biased region" description="Gly residues" evidence="13">
    <location>
        <begin position="67"/>
        <end position="76"/>
    </location>
</feature>
<keyword evidence="6" id="KW-0106">Calcium</keyword>
<proteinExistence type="predicted"/>
<name>K8EMP5_9CHLO</name>
<dbReference type="eggNOG" id="KOG2301">
    <property type="taxonomic scope" value="Eukaryota"/>
</dbReference>
<evidence type="ECO:0000313" key="16">
    <source>
        <dbReference type="EMBL" id="CCO19259.1"/>
    </source>
</evidence>
<evidence type="ECO:0000256" key="10">
    <source>
        <dbReference type="ARBA" id="ARBA00023136"/>
    </source>
</evidence>
<comment type="subcellular location">
    <subcellularLocation>
        <location evidence="1">Membrane</location>
        <topology evidence="1">Multi-pass membrane protein</topology>
    </subcellularLocation>
</comment>
<dbReference type="Gene3D" id="1.10.287.70">
    <property type="match status" value="2"/>
</dbReference>
<dbReference type="Gene3D" id="1.20.120.350">
    <property type="entry name" value="Voltage-gated potassium channels. Chain C"/>
    <property type="match status" value="2"/>
</dbReference>
<keyword evidence="9" id="KW-0406">Ion transport</keyword>
<keyword evidence="11" id="KW-0325">Glycoprotein</keyword>
<feature type="transmembrane region" description="Helical" evidence="14">
    <location>
        <begin position="195"/>
        <end position="215"/>
    </location>
</feature>
<organism evidence="16 17">
    <name type="scientific">Bathycoccus prasinos</name>
    <dbReference type="NCBI Taxonomy" id="41875"/>
    <lineage>
        <taxon>Eukaryota</taxon>
        <taxon>Viridiplantae</taxon>
        <taxon>Chlorophyta</taxon>
        <taxon>Mamiellophyceae</taxon>
        <taxon>Mamiellales</taxon>
        <taxon>Bathycoccaceae</taxon>
        <taxon>Bathycoccus</taxon>
    </lineage>
</organism>
<dbReference type="STRING" id="41875.K8EMP5"/>
<keyword evidence="7" id="KW-0851">Voltage-gated channel</keyword>
<keyword evidence="5 14" id="KW-0812">Transmembrane</keyword>
<dbReference type="EMBL" id="FO082266">
    <property type="protein sequence ID" value="CCO19259.1"/>
    <property type="molecule type" value="Genomic_DNA"/>
</dbReference>
<dbReference type="InterPro" id="IPR005821">
    <property type="entry name" value="Ion_trans_dom"/>
</dbReference>
<protein>
    <submittedName>
        <fullName evidence="16">Ion transport protein</fullName>
    </submittedName>
</protein>
<evidence type="ECO:0000256" key="1">
    <source>
        <dbReference type="ARBA" id="ARBA00004141"/>
    </source>
</evidence>